<dbReference type="Proteomes" id="UP000037043">
    <property type="component" value="Unassembled WGS sequence"/>
</dbReference>
<dbReference type="STRING" id="36844.SAMN04488501_11521"/>
<dbReference type="AlphaFoldDB" id="A0A0L6ZBM9"/>
<protein>
    <recommendedName>
        <fullName evidence="3">FeS cluster biogenesis domain-containing protein</fullName>
    </recommendedName>
</protein>
<proteinExistence type="predicted"/>
<keyword evidence="2" id="KW-1185">Reference proteome</keyword>
<evidence type="ECO:0008006" key="3">
    <source>
        <dbReference type="Google" id="ProtNLM"/>
    </source>
</evidence>
<evidence type="ECO:0000313" key="2">
    <source>
        <dbReference type="Proteomes" id="UP000037043"/>
    </source>
</evidence>
<dbReference type="EMBL" id="LHUR01000015">
    <property type="protein sequence ID" value="KOA20367.1"/>
    <property type="molecule type" value="Genomic_DNA"/>
</dbReference>
<organism evidence="1 2">
    <name type="scientific">Clostridium homopropionicum DSM 5847</name>
    <dbReference type="NCBI Taxonomy" id="1121318"/>
    <lineage>
        <taxon>Bacteria</taxon>
        <taxon>Bacillati</taxon>
        <taxon>Bacillota</taxon>
        <taxon>Clostridia</taxon>
        <taxon>Eubacteriales</taxon>
        <taxon>Clostridiaceae</taxon>
        <taxon>Clostridium</taxon>
    </lineage>
</organism>
<dbReference type="RefSeq" id="WP_052220767.1">
    <property type="nucleotide sequence ID" value="NZ_LHUR01000015.1"/>
</dbReference>
<reference evidence="2" key="1">
    <citation type="submission" date="2015-08" db="EMBL/GenBank/DDBJ databases">
        <title>Genome sequence of the strict anaerobe Clostridium homopropionicum LuHBu1 (DSM 5847T).</title>
        <authorList>
            <person name="Poehlein A."/>
            <person name="Beck M."/>
            <person name="Schiel-Bengelsdorf B."/>
            <person name="Bengelsdorf F.R."/>
            <person name="Daniel R."/>
            <person name="Duerre P."/>
        </authorList>
    </citation>
    <scope>NUCLEOTIDE SEQUENCE [LARGE SCALE GENOMIC DNA]</scope>
    <source>
        <strain evidence="2">DSM 5847</strain>
    </source>
</reference>
<comment type="caution">
    <text evidence="1">The sequence shown here is derived from an EMBL/GenBank/DDBJ whole genome shotgun (WGS) entry which is preliminary data.</text>
</comment>
<sequence>MEITITEKALKYLKKHKPLSIIIYGIPNETSAGCSCGGNAKKYYIPSIQMEFTNKERSQYKEFYCNDYKILISNNIDIEKNDKIIIDLEKIFFSEKLIVSGIKIKMG</sequence>
<gene>
    <name evidence="1" type="ORF">CLHOM_11860</name>
</gene>
<name>A0A0L6ZBM9_9CLOT</name>
<dbReference type="PATRIC" id="fig|1121318.3.peg.1196"/>
<evidence type="ECO:0000313" key="1">
    <source>
        <dbReference type="EMBL" id="KOA20367.1"/>
    </source>
</evidence>
<accession>A0A0L6ZBM9</accession>